<evidence type="ECO:0000313" key="3">
    <source>
        <dbReference type="Proteomes" id="UP000054359"/>
    </source>
</evidence>
<dbReference type="EMBL" id="KK112792">
    <property type="protein sequence ID" value="KFM58561.1"/>
    <property type="molecule type" value="Genomic_DNA"/>
</dbReference>
<evidence type="ECO:0000313" key="2">
    <source>
        <dbReference type="EMBL" id="KFM58561.1"/>
    </source>
</evidence>
<dbReference type="Proteomes" id="UP000054359">
    <property type="component" value="Unassembled WGS sequence"/>
</dbReference>
<keyword evidence="3" id="KW-1185">Reference proteome</keyword>
<proteinExistence type="predicted"/>
<feature type="non-terminal residue" evidence="2">
    <location>
        <position position="85"/>
    </location>
</feature>
<evidence type="ECO:0000256" key="1">
    <source>
        <dbReference type="SAM" id="MobiDB-lite"/>
    </source>
</evidence>
<sequence>MPSYREIPFQEALFMRGSARNKLMMGKYCYNTGQWLGPGPEPRMFDPPESVVYRPPTDEEISRTPRPSTSVRERLKNEWELDWDS</sequence>
<organism evidence="2 3">
    <name type="scientific">Stegodyphus mimosarum</name>
    <name type="common">African social velvet spider</name>
    <dbReference type="NCBI Taxonomy" id="407821"/>
    <lineage>
        <taxon>Eukaryota</taxon>
        <taxon>Metazoa</taxon>
        <taxon>Ecdysozoa</taxon>
        <taxon>Arthropoda</taxon>
        <taxon>Chelicerata</taxon>
        <taxon>Arachnida</taxon>
        <taxon>Araneae</taxon>
        <taxon>Araneomorphae</taxon>
        <taxon>Entelegynae</taxon>
        <taxon>Eresoidea</taxon>
        <taxon>Eresidae</taxon>
        <taxon>Stegodyphus</taxon>
    </lineage>
</organism>
<name>A0A087T0C2_STEMI</name>
<gene>
    <name evidence="2" type="ORF">X975_10896</name>
</gene>
<dbReference type="OrthoDB" id="6433811at2759"/>
<dbReference type="AlphaFoldDB" id="A0A087T0C2"/>
<feature type="region of interest" description="Disordered" evidence="1">
    <location>
        <begin position="53"/>
        <end position="73"/>
    </location>
</feature>
<accession>A0A087T0C2</accession>
<reference evidence="2 3" key="1">
    <citation type="submission" date="2013-11" db="EMBL/GenBank/DDBJ databases">
        <title>Genome sequencing of Stegodyphus mimosarum.</title>
        <authorList>
            <person name="Bechsgaard J."/>
        </authorList>
    </citation>
    <scope>NUCLEOTIDE SEQUENCE [LARGE SCALE GENOMIC DNA]</scope>
</reference>
<protein>
    <submittedName>
        <fullName evidence="2">Uncharacterized protein</fullName>
    </submittedName>
</protein>